<keyword evidence="1" id="KW-0812">Transmembrane</keyword>
<proteinExistence type="predicted"/>
<evidence type="ECO:0000256" key="1">
    <source>
        <dbReference type="SAM" id="Phobius"/>
    </source>
</evidence>
<gene>
    <name evidence="2" type="ORF">ACHAWU_008255</name>
</gene>
<reference evidence="2 3" key="1">
    <citation type="submission" date="2024-10" db="EMBL/GenBank/DDBJ databases">
        <title>Updated reference genomes for cyclostephanoid diatoms.</title>
        <authorList>
            <person name="Roberts W.R."/>
            <person name="Alverson A.J."/>
        </authorList>
    </citation>
    <scope>NUCLEOTIDE SEQUENCE [LARGE SCALE GENOMIC DNA]</scope>
    <source>
        <strain evidence="2 3">AJA232-27</strain>
    </source>
</reference>
<keyword evidence="1" id="KW-1133">Transmembrane helix</keyword>
<evidence type="ECO:0000313" key="2">
    <source>
        <dbReference type="EMBL" id="KAL3758501.1"/>
    </source>
</evidence>
<protein>
    <submittedName>
        <fullName evidence="2">Uncharacterized protein</fullName>
    </submittedName>
</protein>
<accession>A0ABD3M6Z5</accession>
<sequence length="255" mass="28016">MSRDIANDTEMITMSVKPTIVSLEQTVVARRPLLSVGANAFVSAIFTALVLPLFPPSANADFAPGGTLLDREVSITYGNLEASPTRARDNSNVLFPQDNYYKFGAAARWILPPGSTDYPLTVPFVPSQRRYDALKKYGPKVKQAVDAIVRIGSSSTTADNVPERTDPSYQLRSLGLIADSFLASDNTGTTNELMLARWYINEMYLRIGDYRDALVRGDAEEAKTCYASLTKAMNSYLSLLNRSITSKVGDQFGYI</sequence>
<dbReference type="Proteomes" id="UP001530293">
    <property type="component" value="Unassembled WGS sequence"/>
</dbReference>
<keyword evidence="1" id="KW-0472">Membrane</keyword>
<feature type="transmembrane region" description="Helical" evidence="1">
    <location>
        <begin position="33"/>
        <end position="54"/>
    </location>
</feature>
<name>A0ABD3M6Z5_9STRA</name>
<comment type="caution">
    <text evidence="2">The sequence shown here is derived from an EMBL/GenBank/DDBJ whole genome shotgun (WGS) entry which is preliminary data.</text>
</comment>
<dbReference type="AlphaFoldDB" id="A0ABD3M6Z5"/>
<organism evidence="2 3">
    <name type="scientific">Discostella pseudostelligera</name>
    <dbReference type="NCBI Taxonomy" id="259834"/>
    <lineage>
        <taxon>Eukaryota</taxon>
        <taxon>Sar</taxon>
        <taxon>Stramenopiles</taxon>
        <taxon>Ochrophyta</taxon>
        <taxon>Bacillariophyta</taxon>
        <taxon>Coscinodiscophyceae</taxon>
        <taxon>Thalassiosirophycidae</taxon>
        <taxon>Stephanodiscales</taxon>
        <taxon>Stephanodiscaceae</taxon>
        <taxon>Discostella</taxon>
    </lineage>
</organism>
<evidence type="ECO:0000313" key="3">
    <source>
        <dbReference type="Proteomes" id="UP001530293"/>
    </source>
</evidence>
<dbReference type="EMBL" id="JALLBG020000228">
    <property type="protein sequence ID" value="KAL3758501.1"/>
    <property type="molecule type" value="Genomic_DNA"/>
</dbReference>
<keyword evidence="3" id="KW-1185">Reference proteome</keyword>